<accession>A0A380E168</accession>
<dbReference type="EC" id="2.3.1.41" evidence="3"/>
<keyword evidence="3" id="KW-0012">Acyltransferase</keyword>
<dbReference type="EC" id="2.3.1.180" evidence="3"/>
<dbReference type="GO" id="GO:0004315">
    <property type="term" value="F:3-oxoacyl-[acyl-carrier-protein] synthase activity"/>
    <property type="evidence" value="ECO:0007669"/>
    <property type="project" value="UniProtKB-EC"/>
</dbReference>
<proteinExistence type="predicted"/>
<dbReference type="Gene3D" id="3.40.47.10">
    <property type="match status" value="1"/>
</dbReference>
<dbReference type="EMBL" id="UHAQ01000003">
    <property type="protein sequence ID" value="SUK84798.1"/>
    <property type="molecule type" value="Genomic_DNA"/>
</dbReference>
<keyword evidence="1 3" id="KW-0808">Transferase</keyword>
<evidence type="ECO:0000259" key="2">
    <source>
        <dbReference type="Pfam" id="PF08541"/>
    </source>
</evidence>
<evidence type="ECO:0000256" key="1">
    <source>
        <dbReference type="ARBA" id="ARBA00022679"/>
    </source>
</evidence>
<dbReference type="Proteomes" id="UP000254502">
    <property type="component" value="Unassembled WGS sequence"/>
</dbReference>
<dbReference type="AlphaFoldDB" id="A0A380E168"/>
<sequence>MSVSVNKYGNTSAASIPLSIDQELKNGKLKDDDTIVLVGSVAA</sequence>
<dbReference type="InterPro" id="IPR013747">
    <property type="entry name" value="ACP_syn_III_C"/>
</dbReference>
<gene>
    <name evidence="3" type="primary">fabH_1</name>
    <name evidence="3" type="ORF">NCTC5664_02684</name>
</gene>
<dbReference type="SUPFAM" id="SSF53901">
    <property type="entry name" value="Thiolase-like"/>
    <property type="match status" value="1"/>
</dbReference>
<feature type="domain" description="Beta-ketoacyl-[acyl-carrier-protein] synthase III C-terminal" evidence="2">
    <location>
        <begin position="3"/>
        <end position="40"/>
    </location>
</feature>
<dbReference type="Pfam" id="PF08541">
    <property type="entry name" value="ACP_syn_III_C"/>
    <property type="match status" value="1"/>
</dbReference>
<dbReference type="InterPro" id="IPR016039">
    <property type="entry name" value="Thiolase-like"/>
</dbReference>
<organism evidence="3 4">
    <name type="scientific">Staphylococcus aureus</name>
    <dbReference type="NCBI Taxonomy" id="1280"/>
    <lineage>
        <taxon>Bacteria</taxon>
        <taxon>Bacillati</taxon>
        <taxon>Bacillota</taxon>
        <taxon>Bacilli</taxon>
        <taxon>Bacillales</taxon>
        <taxon>Staphylococcaceae</taxon>
        <taxon>Staphylococcus</taxon>
    </lineage>
</organism>
<dbReference type="GO" id="GO:0033818">
    <property type="term" value="F:beta-ketoacyl-acyl-carrier-protein synthase III activity"/>
    <property type="evidence" value="ECO:0007669"/>
    <property type="project" value="UniProtKB-EC"/>
</dbReference>
<evidence type="ECO:0000313" key="4">
    <source>
        <dbReference type="Proteomes" id="UP000254502"/>
    </source>
</evidence>
<protein>
    <submittedName>
        <fullName evidence="3">3-oxoacyl-[acyl-carrier-protein] synthase, KASIII</fullName>
        <ecNumber evidence="3">2.3.1.180</ecNumber>
        <ecNumber evidence="3">2.3.1.41</ecNumber>
    </submittedName>
</protein>
<reference evidence="3 4" key="1">
    <citation type="submission" date="2018-06" db="EMBL/GenBank/DDBJ databases">
        <authorList>
            <consortium name="Pathogen Informatics"/>
            <person name="Doyle S."/>
        </authorList>
    </citation>
    <scope>NUCLEOTIDE SEQUENCE [LARGE SCALE GENOMIC DNA]</scope>
    <source>
        <strain evidence="3 4">NCTC5664</strain>
    </source>
</reference>
<evidence type="ECO:0000313" key="3">
    <source>
        <dbReference type="EMBL" id="SUK84798.1"/>
    </source>
</evidence>
<name>A0A380E168_STAAU</name>